<reference evidence="1 2" key="1">
    <citation type="submission" date="2016-10" db="EMBL/GenBank/DDBJ databases">
        <authorList>
            <person name="de Groot N.N."/>
        </authorList>
    </citation>
    <scope>NUCLEOTIDE SEQUENCE [LARGE SCALE GENOMIC DNA]</scope>
    <source>
        <strain evidence="1 2">HLD2</strain>
    </source>
</reference>
<dbReference type="OrthoDB" id="6183506at2"/>
<dbReference type="AlphaFoldDB" id="A0A1G5PN76"/>
<dbReference type="Proteomes" id="UP000199648">
    <property type="component" value="Unassembled WGS sequence"/>
</dbReference>
<evidence type="ECO:0000313" key="2">
    <source>
        <dbReference type="Proteomes" id="UP000199648"/>
    </source>
</evidence>
<proteinExistence type="predicted"/>
<accession>A0A1G5PN76</accession>
<keyword evidence="2" id="KW-1185">Reference proteome</keyword>
<gene>
    <name evidence="1" type="ORF">SAMN03097708_00468</name>
</gene>
<protein>
    <recommendedName>
        <fullName evidence="3">Acetyltransferase</fullName>
    </recommendedName>
</protein>
<evidence type="ECO:0008006" key="3">
    <source>
        <dbReference type="Google" id="ProtNLM"/>
    </source>
</evidence>
<organism evidence="1 2">
    <name type="scientific">Thiohalomonas denitrificans</name>
    <dbReference type="NCBI Taxonomy" id="415747"/>
    <lineage>
        <taxon>Bacteria</taxon>
        <taxon>Pseudomonadati</taxon>
        <taxon>Pseudomonadota</taxon>
        <taxon>Gammaproteobacteria</taxon>
        <taxon>Thiohalomonadales</taxon>
        <taxon>Thiohalomonadaceae</taxon>
        <taxon>Thiohalomonas</taxon>
    </lineage>
</organism>
<sequence length="64" mass="6876">MDQEKLIAFAEAVRKCCVETAEEAYEQASISGLCGSGAWEVAQGAVKTMDLEPLVVEFLPADEP</sequence>
<evidence type="ECO:0000313" key="1">
    <source>
        <dbReference type="EMBL" id="SCZ50661.1"/>
    </source>
</evidence>
<dbReference type="RefSeq" id="WP_092992169.1">
    <property type="nucleotide sequence ID" value="NZ_FMWD01000001.1"/>
</dbReference>
<name>A0A1G5PN76_9GAMM</name>
<dbReference type="EMBL" id="FMWD01000001">
    <property type="protein sequence ID" value="SCZ50661.1"/>
    <property type="molecule type" value="Genomic_DNA"/>
</dbReference>
<dbReference type="STRING" id="415747.SAMN03097708_00468"/>